<proteinExistence type="predicted"/>
<comment type="caution">
    <text evidence="2">The sequence shown here is derived from an EMBL/GenBank/DDBJ whole genome shotgun (WGS) entry which is preliminary data.</text>
</comment>
<reference evidence="2" key="1">
    <citation type="submission" date="2020-09" db="EMBL/GenBank/DDBJ databases">
        <title>Genome-Enabled Discovery of Anthraquinone Biosynthesis in Senna tora.</title>
        <authorList>
            <person name="Kang S.-H."/>
            <person name="Pandey R.P."/>
            <person name="Lee C.-M."/>
            <person name="Sim J.-S."/>
            <person name="Jeong J.-T."/>
            <person name="Choi B.-S."/>
            <person name="Jung M."/>
            <person name="Ginzburg D."/>
            <person name="Zhao K."/>
            <person name="Won S.Y."/>
            <person name="Oh T.-J."/>
            <person name="Yu Y."/>
            <person name="Kim N.-H."/>
            <person name="Lee O.R."/>
            <person name="Lee T.-H."/>
            <person name="Bashyal P."/>
            <person name="Kim T.-S."/>
            <person name="Lee W.-H."/>
            <person name="Kawkins C."/>
            <person name="Kim C.-K."/>
            <person name="Kim J.S."/>
            <person name="Ahn B.O."/>
            <person name="Rhee S.Y."/>
            <person name="Sohng J.K."/>
        </authorList>
    </citation>
    <scope>NUCLEOTIDE SEQUENCE</scope>
    <source>
        <tissue evidence="2">Leaf</tissue>
    </source>
</reference>
<feature type="region of interest" description="Disordered" evidence="1">
    <location>
        <begin position="88"/>
        <end position="139"/>
    </location>
</feature>
<sequence>MDQQGISIHLSIYHVANWINLILSDVPVKLEQVDKELDAMTLKVMQVVEQRRKGQINPTPTLPKIVESVTFLDQVEVIEDVTCSLDKTEELELPQDASEKDLDNSSTPLPSIHLPLPLQPPTTTSPQDRHHVSFGSSRR</sequence>
<name>A0A834SEL1_9FABA</name>
<evidence type="ECO:0000313" key="3">
    <source>
        <dbReference type="Proteomes" id="UP000634136"/>
    </source>
</evidence>
<dbReference type="Proteomes" id="UP000634136">
    <property type="component" value="Unassembled WGS sequence"/>
</dbReference>
<keyword evidence="3" id="KW-1185">Reference proteome</keyword>
<dbReference type="AlphaFoldDB" id="A0A834SEL1"/>
<protein>
    <submittedName>
        <fullName evidence="2">Uncharacterized protein</fullName>
    </submittedName>
</protein>
<gene>
    <name evidence="2" type="ORF">G2W53_041102</name>
</gene>
<accession>A0A834SEL1</accession>
<evidence type="ECO:0000313" key="2">
    <source>
        <dbReference type="EMBL" id="KAF7801991.1"/>
    </source>
</evidence>
<dbReference type="EMBL" id="JAAIUW010000013">
    <property type="protein sequence ID" value="KAF7801991.1"/>
    <property type="molecule type" value="Genomic_DNA"/>
</dbReference>
<organism evidence="2 3">
    <name type="scientific">Senna tora</name>
    <dbReference type="NCBI Taxonomy" id="362788"/>
    <lineage>
        <taxon>Eukaryota</taxon>
        <taxon>Viridiplantae</taxon>
        <taxon>Streptophyta</taxon>
        <taxon>Embryophyta</taxon>
        <taxon>Tracheophyta</taxon>
        <taxon>Spermatophyta</taxon>
        <taxon>Magnoliopsida</taxon>
        <taxon>eudicotyledons</taxon>
        <taxon>Gunneridae</taxon>
        <taxon>Pentapetalae</taxon>
        <taxon>rosids</taxon>
        <taxon>fabids</taxon>
        <taxon>Fabales</taxon>
        <taxon>Fabaceae</taxon>
        <taxon>Caesalpinioideae</taxon>
        <taxon>Cassia clade</taxon>
        <taxon>Senna</taxon>
    </lineage>
</organism>
<evidence type="ECO:0000256" key="1">
    <source>
        <dbReference type="SAM" id="MobiDB-lite"/>
    </source>
</evidence>